<evidence type="ECO:0000256" key="5">
    <source>
        <dbReference type="ARBA" id="ARBA00022989"/>
    </source>
</evidence>
<comment type="similarity">
    <text evidence="7">Belongs to the binding-protein-dependent transport system permease family.</text>
</comment>
<dbReference type="InterPro" id="IPR050809">
    <property type="entry name" value="UgpAE/MalFG_permease"/>
</dbReference>
<keyword evidence="10" id="KW-1185">Reference proteome</keyword>
<feature type="transmembrane region" description="Helical" evidence="7">
    <location>
        <begin position="117"/>
        <end position="137"/>
    </location>
</feature>
<name>A0A1C6SB60_9ACTN</name>
<dbReference type="GO" id="GO:0055085">
    <property type="term" value="P:transmembrane transport"/>
    <property type="evidence" value="ECO:0007669"/>
    <property type="project" value="InterPro"/>
</dbReference>
<comment type="subcellular location">
    <subcellularLocation>
        <location evidence="1 7">Cell membrane</location>
        <topology evidence="1 7">Multi-pass membrane protein</topology>
    </subcellularLocation>
</comment>
<keyword evidence="6 7" id="KW-0472">Membrane</keyword>
<keyword evidence="4 7" id="KW-0812">Transmembrane</keyword>
<evidence type="ECO:0000256" key="3">
    <source>
        <dbReference type="ARBA" id="ARBA00022475"/>
    </source>
</evidence>
<feature type="domain" description="ABC transmembrane type-1" evidence="8">
    <location>
        <begin position="80"/>
        <end position="290"/>
    </location>
</feature>
<dbReference type="RefSeq" id="WP_091342145.1">
    <property type="nucleotide sequence ID" value="NZ_FMHV01000002.1"/>
</dbReference>
<organism evidence="9 10">
    <name type="scientific">Micromonospora rhizosphaerae</name>
    <dbReference type="NCBI Taxonomy" id="568872"/>
    <lineage>
        <taxon>Bacteria</taxon>
        <taxon>Bacillati</taxon>
        <taxon>Actinomycetota</taxon>
        <taxon>Actinomycetes</taxon>
        <taxon>Micromonosporales</taxon>
        <taxon>Micromonosporaceae</taxon>
        <taxon>Micromonospora</taxon>
    </lineage>
</organism>
<evidence type="ECO:0000256" key="4">
    <source>
        <dbReference type="ARBA" id="ARBA00022692"/>
    </source>
</evidence>
<keyword evidence="2 7" id="KW-0813">Transport</keyword>
<dbReference type="STRING" id="568872.GA0070624_3360"/>
<dbReference type="PANTHER" id="PTHR43227:SF11">
    <property type="entry name" value="BLL4140 PROTEIN"/>
    <property type="match status" value="1"/>
</dbReference>
<keyword evidence="3" id="KW-1003">Cell membrane</keyword>
<protein>
    <submittedName>
        <fullName evidence="9">Carbohydrate ABC transporter membrane protein 1, CUT1 family</fullName>
    </submittedName>
</protein>
<evidence type="ECO:0000256" key="7">
    <source>
        <dbReference type="RuleBase" id="RU363032"/>
    </source>
</evidence>
<dbReference type="CDD" id="cd06261">
    <property type="entry name" value="TM_PBP2"/>
    <property type="match status" value="1"/>
</dbReference>
<dbReference type="PROSITE" id="PS50928">
    <property type="entry name" value="ABC_TM1"/>
    <property type="match status" value="1"/>
</dbReference>
<dbReference type="InterPro" id="IPR000515">
    <property type="entry name" value="MetI-like"/>
</dbReference>
<accession>A0A1C6SB60</accession>
<dbReference type="Pfam" id="PF00528">
    <property type="entry name" value="BPD_transp_1"/>
    <property type="match status" value="1"/>
</dbReference>
<feature type="transmembrane region" description="Helical" evidence="7">
    <location>
        <begin position="21"/>
        <end position="51"/>
    </location>
</feature>
<dbReference type="Proteomes" id="UP000199413">
    <property type="component" value="Unassembled WGS sequence"/>
</dbReference>
<dbReference type="GO" id="GO:0005886">
    <property type="term" value="C:plasma membrane"/>
    <property type="evidence" value="ECO:0007669"/>
    <property type="project" value="UniProtKB-SubCell"/>
</dbReference>
<feature type="transmembrane region" description="Helical" evidence="7">
    <location>
        <begin position="157"/>
        <end position="179"/>
    </location>
</feature>
<keyword evidence="5 7" id="KW-1133">Transmembrane helix</keyword>
<feature type="transmembrane region" description="Helical" evidence="7">
    <location>
        <begin position="264"/>
        <end position="289"/>
    </location>
</feature>
<dbReference type="AlphaFoldDB" id="A0A1C6SB60"/>
<dbReference type="PANTHER" id="PTHR43227">
    <property type="entry name" value="BLL4140 PROTEIN"/>
    <property type="match status" value="1"/>
</dbReference>
<proteinExistence type="inferred from homology"/>
<dbReference type="InterPro" id="IPR035906">
    <property type="entry name" value="MetI-like_sf"/>
</dbReference>
<evidence type="ECO:0000256" key="6">
    <source>
        <dbReference type="ARBA" id="ARBA00023136"/>
    </source>
</evidence>
<dbReference type="EMBL" id="FMHV01000002">
    <property type="protein sequence ID" value="SCL26719.1"/>
    <property type="molecule type" value="Genomic_DNA"/>
</dbReference>
<gene>
    <name evidence="9" type="ORF">GA0070624_3360</name>
</gene>
<feature type="transmembrane region" description="Helical" evidence="7">
    <location>
        <begin position="85"/>
        <end position="105"/>
    </location>
</feature>
<evidence type="ECO:0000256" key="2">
    <source>
        <dbReference type="ARBA" id="ARBA00022448"/>
    </source>
</evidence>
<sequence>MATFEIAGPDTRRARAVKDTLTGLAFVLPCLVLFMIFRFGPAIAGILLSFFDYTIGGGSTWRGFDHYEHLVNDPDFWTALRVTTVYTMISVPLSMVVATVMALLTRRAFRGARFFRAVFFLPSVTSIVFAGIVFGWIFSPSGPWPKIMGWLGLPQDWLGSTLLVLPAVAVLAVWGRYGFDMLIILARMHDVPPEIEEAAVVDGAGPWAKFWHITLPQLRPALFFVGVLDTINSFQVFDSVYVLTGGGPAHGSYTLVYMLYDQGFTYFNLGYASAVGVALFVLTLVIALIQRLIFGRSDA</sequence>
<dbReference type="OrthoDB" id="9805974at2"/>
<evidence type="ECO:0000313" key="10">
    <source>
        <dbReference type="Proteomes" id="UP000199413"/>
    </source>
</evidence>
<reference evidence="10" key="1">
    <citation type="submission" date="2016-06" db="EMBL/GenBank/DDBJ databases">
        <authorList>
            <person name="Varghese N."/>
            <person name="Submissions Spin"/>
        </authorList>
    </citation>
    <scope>NUCLEOTIDE SEQUENCE [LARGE SCALE GENOMIC DNA]</scope>
    <source>
        <strain evidence="10">DSM 45431</strain>
    </source>
</reference>
<evidence type="ECO:0000313" key="9">
    <source>
        <dbReference type="EMBL" id="SCL26719.1"/>
    </source>
</evidence>
<dbReference type="SUPFAM" id="SSF161098">
    <property type="entry name" value="MetI-like"/>
    <property type="match status" value="1"/>
</dbReference>
<evidence type="ECO:0000256" key="1">
    <source>
        <dbReference type="ARBA" id="ARBA00004651"/>
    </source>
</evidence>
<evidence type="ECO:0000259" key="8">
    <source>
        <dbReference type="PROSITE" id="PS50928"/>
    </source>
</evidence>
<dbReference type="Gene3D" id="1.10.3720.10">
    <property type="entry name" value="MetI-like"/>
    <property type="match status" value="1"/>
</dbReference>